<proteinExistence type="predicted"/>
<comment type="caution">
    <text evidence="2">The sequence shown here is derived from an EMBL/GenBank/DDBJ whole genome shotgun (WGS) entry which is preliminary data.</text>
</comment>
<reference evidence="2 3" key="1">
    <citation type="journal article" date="2018" name="Sci. Rep.">
        <title>Genomic signatures of local adaptation to the degree of environmental predictability in rotifers.</title>
        <authorList>
            <person name="Franch-Gras L."/>
            <person name="Hahn C."/>
            <person name="Garcia-Roger E.M."/>
            <person name="Carmona M.J."/>
            <person name="Serra M."/>
            <person name="Gomez A."/>
        </authorList>
    </citation>
    <scope>NUCLEOTIDE SEQUENCE [LARGE SCALE GENOMIC DNA]</scope>
    <source>
        <strain evidence="2">HYR1</strain>
    </source>
</reference>
<accession>A0A3M7S5R5</accession>
<evidence type="ECO:0000313" key="3">
    <source>
        <dbReference type="Proteomes" id="UP000276133"/>
    </source>
</evidence>
<keyword evidence="1" id="KW-0732">Signal</keyword>
<sequence>MINLIIRVMFRILFFTIYEANSEDFCSSNKVRLISFQHSTQIILELNIDFSNNINFIIKNAILDFV</sequence>
<dbReference type="AlphaFoldDB" id="A0A3M7S5R5"/>
<evidence type="ECO:0000313" key="2">
    <source>
        <dbReference type="EMBL" id="RNA31019.1"/>
    </source>
</evidence>
<feature type="chain" id="PRO_5018219037" evidence="1">
    <location>
        <begin position="23"/>
        <end position="66"/>
    </location>
</feature>
<protein>
    <submittedName>
        <fullName evidence="2">Uncharacterized protein</fullName>
    </submittedName>
</protein>
<keyword evidence="3" id="KW-1185">Reference proteome</keyword>
<evidence type="ECO:0000256" key="1">
    <source>
        <dbReference type="SAM" id="SignalP"/>
    </source>
</evidence>
<name>A0A3M7S5R5_BRAPC</name>
<organism evidence="2 3">
    <name type="scientific">Brachionus plicatilis</name>
    <name type="common">Marine rotifer</name>
    <name type="synonym">Brachionus muelleri</name>
    <dbReference type="NCBI Taxonomy" id="10195"/>
    <lineage>
        <taxon>Eukaryota</taxon>
        <taxon>Metazoa</taxon>
        <taxon>Spiralia</taxon>
        <taxon>Gnathifera</taxon>
        <taxon>Rotifera</taxon>
        <taxon>Eurotatoria</taxon>
        <taxon>Monogononta</taxon>
        <taxon>Pseudotrocha</taxon>
        <taxon>Ploima</taxon>
        <taxon>Brachionidae</taxon>
        <taxon>Brachionus</taxon>
    </lineage>
</organism>
<dbReference type="Proteomes" id="UP000276133">
    <property type="component" value="Unassembled WGS sequence"/>
</dbReference>
<dbReference type="EMBL" id="REGN01002004">
    <property type="protein sequence ID" value="RNA31019.1"/>
    <property type="molecule type" value="Genomic_DNA"/>
</dbReference>
<gene>
    <name evidence="2" type="ORF">BpHYR1_036131</name>
</gene>
<feature type="signal peptide" evidence="1">
    <location>
        <begin position="1"/>
        <end position="22"/>
    </location>
</feature>